<organism evidence="1">
    <name type="scientific">Xenorhabdus bovienii str. oregonense</name>
    <dbReference type="NCBI Taxonomy" id="1398202"/>
    <lineage>
        <taxon>Bacteria</taxon>
        <taxon>Pseudomonadati</taxon>
        <taxon>Pseudomonadota</taxon>
        <taxon>Gammaproteobacteria</taxon>
        <taxon>Enterobacterales</taxon>
        <taxon>Morganellaceae</taxon>
        <taxon>Xenorhabdus</taxon>
    </lineage>
</organism>
<dbReference type="EMBL" id="CBSX010000213">
    <property type="protein sequence ID" value="CDH07659.1"/>
    <property type="molecule type" value="Genomic_DNA"/>
</dbReference>
<sequence>MYNTENILFRLNRANPQKSMTLAHIISISFSAFWKEVKDTLNWGVNHHLYLTAKKAEKENRIFEARLLSRANPQLPAI</sequence>
<dbReference type="Proteomes" id="UP000028483">
    <property type="component" value="Unassembled WGS sequence"/>
</dbReference>
<proteinExistence type="predicted"/>
<reference evidence="1" key="1">
    <citation type="submission" date="2013-07" db="EMBL/GenBank/DDBJ databases">
        <title>Sub-species coevolution in mutualistic symbiosis.</title>
        <authorList>
            <person name="Murfin K."/>
            <person name="Klassen J."/>
            <person name="Lee M."/>
            <person name="Forst S."/>
            <person name="Stock P."/>
            <person name="Goodrich-Blair H."/>
        </authorList>
    </citation>
    <scope>NUCLEOTIDE SEQUENCE [LARGE SCALE GENOMIC DNA]</scope>
    <source>
        <strain evidence="1">Oregonense</strain>
    </source>
</reference>
<gene>
    <name evidence="1" type="ORF">XBO1_480024</name>
</gene>
<protein>
    <submittedName>
        <fullName evidence="1">Uncharacterized protein</fullName>
    </submittedName>
</protein>
<name>A0A077PA03_XENBV</name>
<dbReference type="HOGENOM" id="CLU_2621218_0_0_6"/>
<dbReference type="RefSeq" id="WP_038253068.1">
    <property type="nucleotide sequence ID" value="NZ_CAWLUU010000044.1"/>
</dbReference>
<accession>A0A077PA03</accession>
<evidence type="ECO:0000313" key="1">
    <source>
        <dbReference type="EMBL" id="CDH07659.1"/>
    </source>
</evidence>
<dbReference type="AlphaFoldDB" id="A0A077PA03"/>
<comment type="caution">
    <text evidence="1">The sequence shown here is derived from an EMBL/GenBank/DDBJ whole genome shotgun (WGS) entry which is preliminary data.</text>
</comment>